<evidence type="ECO:0000256" key="12">
    <source>
        <dbReference type="SAM" id="Phobius"/>
    </source>
</evidence>
<evidence type="ECO:0000313" key="15">
    <source>
        <dbReference type="Proteomes" id="UP000694232"/>
    </source>
</evidence>
<dbReference type="Proteomes" id="UP000694232">
    <property type="component" value="Chromosome 1"/>
</dbReference>
<evidence type="ECO:0000256" key="8">
    <source>
        <dbReference type="ARBA" id="ARBA00022777"/>
    </source>
</evidence>
<dbReference type="GO" id="GO:0005886">
    <property type="term" value="C:plasma membrane"/>
    <property type="evidence" value="ECO:0007669"/>
    <property type="project" value="UniProtKB-SubCell"/>
</dbReference>
<evidence type="ECO:0000256" key="4">
    <source>
        <dbReference type="ARBA" id="ARBA00022475"/>
    </source>
</evidence>
<dbReference type="InterPro" id="IPR050980">
    <property type="entry name" value="2C_sensor_his_kinase"/>
</dbReference>
<comment type="subcellular location">
    <subcellularLocation>
        <location evidence="2">Cell membrane</location>
        <topology evidence="2">Multi-pass membrane protein</topology>
    </subcellularLocation>
</comment>
<dbReference type="EC" id="2.7.13.3" evidence="3"/>
<proteinExistence type="predicted"/>
<sequence>MAWGFYQTLSSSVDHQVRTRALIQAREIASDPELIASVGRRDKHTIRVIAERLMRDSDASFIVIGDQNGIRLFHPVDDRIGRAMQGGDNDGALLRGESYTSLREGFLGYGVRGKAPIKNASGQIIGVVSVGYLLTRFDHWLKEYLQPLIVDMLVLLILVFVSVWLFTRHIQKQMNNMEPEQIALSWEIQRSILNAVYEGIIAVDRQGQMMIVNPSAQQYLPEAAANRYQANIADYLDDCAWLEQTELNPLRRQPKDEFYQLNGFQIVANREPVMHGDELVGWVISFREQNDIHAVSASLTQIKQYSDNLRVLRHEFSNKLTTLAGLLKMGKADEALQLINSESDDKQATLDFIKQAILLNQVAAFLLGKALRAKELGITLNLDPTCQLLALKGKLDENQLCTILGNLIDNAFDSCRLSGVAAPEVGVLITDAGQDLLIEISDNGTGLSAQEKTAIFARGSTRKADAANHGIGLYLVERHVEQAGGFINIDDAIPQGCIFSVFIPNSPLEP</sequence>
<comment type="catalytic activity">
    <reaction evidence="1">
        <text>ATP + protein L-histidine = ADP + protein N-phospho-L-histidine.</text>
        <dbReference type="EC" id="2.7.13.3"/>
    </reaction>
</comment>
<dbReference type="GO" id="GO:0004673">
    <property type="term" value="F:protein histidine kinase activity"/>
    <property type="evidence" value="ECO:0007669"/>
    <property type="project" value="UniProtKB-EC"/>
</dbReference>
<dbReference type="InterPro" id="IPR003594">
    <property type="entry name" value="HATPase_dom"/>
</dbReference>
<keyword evidence="15" id="KW-1185">Reference proteome</keyword>
<gene>
    <name evidence="14" type="ORF">KNV97_11660</name>
</gene>
<dbReference type="PANTHER" id="PTHR44936:SF10">
    <property type="entry name" value="SENSOR PROTEIN RSTB"/>
    <property type="match status" value="1"/>
</dbReference>
<dbReference type="EMBL" id="CP076643">
    <property type="protein sequence ID" value="QXO19322.1"/>
    <property type="molecule type" value="Genomic_DNA"/>
</dbReference>
<organism evidence="14 15">
    <name type="scientific">Vibrio ostreae</name>
    <dbReference type="NCBI Taxonomy" id="2841925"/>
    <lineage>
        <taxon>Bacteria</taxon>
        <taxon>Pseudomonadati</taxon>
        <taxon>Pseudomonadota</taxon>
        <taxon>Gammaproteobacteria</taxon>
        <taxon>Vibrionales</taxon>
        <taxon>Vibrionaceae</taxon>
        <taxon>Vibrio</taxon>
    </lineage>
</organism>
<dbReference type="KEGG" id="vos:KNV97_11660"/>
<keyword evidence="7" id="KW-0547">Nucleotide-binding</keyword>
<dbReference type="AlphaFoldDB" id="A0A975YPY4"/>
<dbReference type="InterPro" id="IPR005467">
    <property type="entry name" value="His_kinase_dom"/>
</dbReference>
<evidence type="ECO:0000259" key="13">
    <source>
        <dbReference type="PROSITE" id="PS50109"/>
    </source>
</evidence>
<evidence type="ECO:0000256" key="9">
    <source>
        <dbReference type="ARBA" id="ARBA00022840"/>
    </source>
</evidence>
<dbReference type="InterPro" id="IPR039506">
    <property type="entry name" value="SPOB_a"/>
</dbReference>
<evidence type="ECO:0000256" key="7">
    <source>
        <dbReference type="ARBA" id="ARBA00022741"/>
    </source>
</evidence>
<keyword evidence="10 12" id="KW-1133">Transmembrane helix</keyword>
<keyword evidence="9" id="KW-0067">ATP-binding</keyword>
<dbReference type="Pfam" id="PF17203">
    <property type="entry name" value="sCache_3_2"/>
    <property type="match status" value="1"/>
</dbReference>
<reference evidence="14" key="1">
    <citation type="submission" date="2021-06" db="EMBL/GenBank/DDBJ databases">
        <title>Vibrio nov. sp., novel gut bacterium isolated from Yellow Sea oyster.</title>
        <authorList>
            <person name="Muhammad N."/>
            <person name="Nguyen T.H."/>
            <person name="Lee Y.-J."/>
            <person name="Ko J."/>
            <person name="Kim S.-G."/>
        </authorList>
    </citation>
    <scope>NUCLEOTIDE SEQUENCE</scope>
    <source>
        <strain evidence="14">OG9-811</strain>
    </source>
</reference>
<dbReference type="GO" id="GO:0005524">
    <property type="term" value="F:ATP binding"/>
    <property type="evidence" value="ECO:0007669"/>
    <property type="project" value="UniProtKB-KW"/>
</dbReference>
<dbReference type="PANTHER" id="PTHR44936">
    <property type="entry name" value="SENSOR PROTEIN CREC"/>
    <property type="match status" value="1"/>
</dbReference>
<feature type="domain" description="Histidine kinase" evidence="13">
    <location>
        <begin position="311"/>
        <end position="507"/>
    </location>
</feature>
<evidence type="ECO:0000256" key="2">
    <source>
        <dbReference type="ARBA" id="ARBA00004651"/>
    </source>
</evidence>
<dbReference type="SMART" id="SM00387">
    <property type="entry name" value="HATPase_c"/>
    <property type="match status" value="1"/>
</dbReference>
<evidence type="ECO:0000256" key="11">
    <source>
        <dbReference type="ARBA" id="ARBA00023136"/>
    </source>
</evidence>
<dbReference type="PROSITE" id="PS50109">
    <property type="entry name" value="HIS_KIN"/>
    <property type="match status" value="1"/>
</dbReference>
<keyword evidence="11 12" id="KW-0472">Membrane</keyword>
<protein>
    <recommendedName>
        <fullName evidence="3">histidine kinase</fullName>
        <ecNumber evidence="3">2.7.13.3</ecNumber>
    </recommendedName>
</protein>
<name>A0A975YPY4_9VIBR</name>
<evidence type="ECO:0000256" key="10">
    <source>
        <dbReference type="ARBA" id="ARBA00022989"/>
    </source>
</evidence>
<feature type="transmembrane region" description="Helical" evidence="12">
    <location>
        <begin position="144"/>
        <end position="167"/>
    </location>
</feature>
<keyword evidence="5" id="KW-0808">Transferase</keyword>
<accession>A0A975YPY4</accession>
<keyword evidence="8 14" id="KW-0418">Kinase</keyword>
<dbReference type="Pfam" id="PF14689">
    <property type="entry name" value="SPOB_a"/>
    <property type="match status" value="1"/>
</dbReference>
<evidence type="ECO:0000256" key="6">
    <source>
        <dbReference type="ARBA" id="ARBA00022692"/>
    </source>
</evidence>
<dbReference type="InterPro" id="IPR033463">
    <property type="entry name" value="sCache_3"/>
</dbReference>
<evidence type="ECO:0000313" key="14">
    <source>
        <dbReference type="EMBL" id="QXO19322.1"/>
    </source>
</evidence>
<keyword evidence="4" id="KW-1003">Cell membrane</keyword>
<keyword evidence="6 12" id="KW-0812">Transmembrane</keyword>
<evidence type="ECO:0000256" key="1">
    <source>
        <dbReference type="ARBA" id="ARBA00000085"/>
    </source>
</evidence>
<dbReference type="Pfam" id="PF02518">
    <property type="entry name" value="HATPase_c"/>
    <property type="match status" value="1"/>
</dbReference>
<evidence type="ECO:0000256" key="5">
    <source>
        <dbReference type="ARBA" id="ARBA00022679"/>
    </source>
</evidence>
<evidence type="ECO:0000256" key="3">
    <source>
        <dbReference type="ARBA" id="ARBA00012438"/>
    </source>
</evidence>